<accession>A0A1D1VVC3</accession>
<feature type="region of interest" description="Disordered" evidence="1">
    <location>
        <begin position="1"/>
        <end position="30"/>
    </location>
</feature>
<comment type="caution">
    <text evidence="2">The sequence shown here is derived from an EMBL/GenBank/DDBJ whole genome shotgun (WGS) entry which is preliminary data.</text>
</comment>
<keyword evidence="3" id="KW-1185">Reference proteome</keyword>
<dbReference type="EMBL" id="BDGG01000011">
    <property type="protein sequence ID" value="GAV04886.1"/>
    <property type="molecule type" value="Genomic_DNA"/>
</dbReference>
<gene>
    <name evidence="2" type="primary">RvY_15093-1</name>
    <name evidence="2" type="synonym">RvY_15093.1</name>
    <name evidence="2" type="ORF">RvY_15093</name>
</gene>
<sequence length="64" mass="7186">MDPSHTHPVNKKPPRSLATHHPSDATAGSSICASYTFQQRTLSVKWMLAYPDHRANPMQRSLND</sequence>
<evidence type="ECO:0000256" key="1">
    <source>
        <dbReference type="SAM" id="MobiDB-lite"/>
    </source>
</evidence>
<name>A0A1D1VVC3_RAMVA</name>
<dbReference type="AlphaFoldDB" id="A0A1D1VVC3"/>
<protein>
    <submittedName>
        <fullName evidence="2">Uncharacterized protein</fullName>
    </submittedName>
</protein>
<dbReference type="Proteomes" id="UP000186922">
    <property type="component" value="Unassembled WGS sequence"/>
</dbReference>
<organism evidence="2 3">
    <name type="scientific">Ramazzottius varieornatus</name>
    <name type="common">Water bear</name>
    <name type="synonym">Tardigrade</name>
    <dbReference type="NCBI Taxonomy" id="947166"/>
    <lineage>
        <taxon>Eukaryota</taxon>
        <taxon>Metazoa</taxon>
        <taxon>Ecdysozoa</taxon>
        <taxon>Tardigrada</taxon>
        <taxon>Eutardigrada</taxon>
        <taxon>Parachela</taxon>
        <taxon>Hypsibioidea</taxon>
        <taxon>Ramazzottiidae</taxon>
        <taxon>Ramazzottius</taxon>
    </lineage>
</organism>
<reference evidence="2 3" key="1">
    <citation type="journal article" date="2016" name="Nat. Commun.">
        <title>Extremotolerant tardigrade genome and improved radiotolerance of human cultured cells by tardigrade-unique protein.</title>
        <authorList>
            <person name="Hashimoto T."/>
            <person name="Horikawa D.D."/>
            <person name="Saito Y."/>
            <person name="Kuwahara H."/>
            <person name="Kozuka-Hata H."/>
            <person name="Shin-I T."/>
            <person name="Minakuchi Y."/>
            <person name="Ohishi K."/>
            <person name="Motoyama A."/>
            <person name="Aizu T."/>
            <person name="Enomoto A."/>
            <person name="Kondo K."/>
            <person name="Tanaka S."/>
            <person name="Hara Y."/>
            <person name="Koshikawa S."/>
            <person name="Sagara H."/>
            <person name="Miura T."/>
            <person name="Yokobori S."/>
            <person name="Miyagawa K."/>
            <person name="Suzuki Y."/>
            <person name="Kubo T."/>
            <person name="Oyama M."/>
            <person name="Kohara Y."/>
            <person name="Fujiyama A."/>
            <person name="Arakawa K."/>
            <person name="Katayama T."/>
            <person name="Toyoda A."/>
            <person name="Kunieda T."/>
        </authorList>
    </citation>
    <scope>NUCLEOTIDE SEQUENCE [LARGE SCALE GENOMIC DNA]</scope>
    <source>
        <strain evidence="2 3">YOKOZUNA-1</strain>
    </source>
</reference>
<evidence type="ECO:0000313" key="2">
    <source>
        <dbReference type="EMBL" id="GAV04886.1"/>
    </source>
</evidence>
<proteinExistence type="predicted"/>
<evidence type="ECO:0000313" key="3">
    <source>
        <dbReference type="Proteomes" id="UP000186922"/>
    </source>
</evidence>